<dbReference type="AlphaFoldDB" id="A0A1Y3BE80"/>
<dbReference type="GO" id="GO:0008378">
    <property type="term" value="F:galactosyltransferase activity"/>
    <property type="evidence" value="ECO:0007669"/>
    <property type="project" value="TreeGrafter"/>
</dbReference>
<evidence type="ECO:0000256" key="1">
    <source>
        <dbReference type="ARBA" id="ARBA00022679"/>
    </source>
</evidence>
<feature type="chain" id="PRO_5011004664" description="Galactosyltransferase C-terminal domain-containing protein" evidence="3">
    <location>
        <begin position="25"/>
        <end position="266"/>
    </location>
</feature>
<organism evidence="5 6">
    <name type="scientific">Euroglyphus maynei</name>
    <name type="common">Mayne's house dust mite</name>
    <dbReference type="NCBI Taxonomy" id="6958"/>
    <lineage>
        <taxon>Eukaryota</taxon>
        <taxon>Metazoa</taxon>
        <taxon>Ecdysozoa</taxon>
        <taxon>Arthropoda</taxon>
        <taxon>Chelicerata</taxon>
        <taxon>Arachnida</taxon>
        <taxon>Acari</taxon>
        <taxon>Acariformes</taxon>
        <taxon>Sarcoptiformes</taxon>
        <taxon>Astigmata</taxon>
        <taxon>Psoroptidia</taxon>
        <taxon>Analgoidea</taxon>
        <taxon>Pyroglyphidae</taxon>
        <taxon>Pyroglyphinae</taxon>
        <taxon>Euroglyphus</taxon>
    </lineage>
</organism>
<dbReference type="InterPro" id="IPR029044">
    <property type="entry name" value="Nucleotide-diphossugar_trans"/>
</dbReference>
<evidence type="ECO:0000313" key="6">
    <source>
        <dbReference type="Proteomes" id="UP000194236"/>
    </source>
</evidence>
<protein>
    <recommendedName>
        <fullName evidence="4">Galactosyltransferase C-terminal domain-containing protein</fullName>
    </recommendedName>
</protein>
<dbReference type="InterPro" id="IPR003859">
    <property type="entry name" value="Galactosyl_T"/>
</dbReference>
<dbReference type="UniPathway" id="UPA00378"/>
<dbReference type="OrthoDB" id="6020664at2759"/>
<dbReference type="GO" id="GO:0005975">
    <property type="term" value="P:carbohydrate metabolic process"/>
    <property type="evidence" value="ECO:0007669"/>
    <property type="project" value="InterPro"/>
</dbReference>
<dbReference type="PRINTS" id="PR02050">
    <property type="entry name" value="B14GALTRFASE"/>
</dbReference>
<comment type="caution">
    <text evidence="5">The sequence shown here is derived from an EMBL/GenBank/DDBJ whole genome shotgun (WGS) entry which is preliminary data.</text>
</comment>
<dbReference type="InterPro" id="IPR027791">
    <property type="entry name" value="Galactosyl_T_C"/>
</dbReference>
<evidence type="ECO:0000256" key="3">
    <source>
        <dbReference type="SAM" id="SignalP"/>
    </source>
</evidence>
<dbReference type="GO" id="GO:0005794">
    <property type="term" value="C:Golgi apparatus"/>
    <property type="evidence" value="ECO:0007669"/>
    <property type="project" value="TreeGrafter"/>
</dbReference>
<feature type="region of interest" description="Disordered" evidence="2">
    <location>
        <begin position="244"/>
        <end position="266"/>
    </location>
</feature>
<evidence type="ECO:0000256" key="2">
    <source>
        <dbReference type="SAM" id="MobiDB-lite"/>
    </source>
</evidence>
<dbReference type="PANTHER" id="PTHR19300:SF30">
    <property type="entry name" value="BETA-1,4-GALACTOSYLTRANSFERASE 7"/>
    <property type="match status" value="1"/>
</dbReference>
<keyword evidence="1" id="KW-0808">Transferase</keyword>
<dbReference type="Proteomes" id="UP000194236">
    <property type="component" value="Unassembled WGS sequence"/>
</dbReference>
<proteinExistence type="predicted"/>
<feature type="compositionally biased region" description="Polar residues" evidence="2">
    <location>
        <begin position="252"/>
        <end position="266"/>
    </location>
</feature>
<gene>
    <name evidence="5" type="ORF">BLA29_006298</name>
</gene>
<evidence type="ECO:0000313" key="5">
    <source>
        <dbReference type="EMBL" id="OTF78143.1"/>
    </source>
</evidence>
<dbReference type="EMBL" id="MUJZ01029264">
    <property type="protein sequence ID" value="OTF78143.1"/>
    <property type="molecule type" value="Genomic_DNA"/>
</dbReference>
<keyword evidence="6" id="KW-1185">Reference proteome</keyword>
<dbReference type="Pfam" id="PF02709">
    <property type="entry name" value="Glyco_transf_7C"/>
    <property type="match status" value="1"/>
</dbReference>
<dbReference type="PANTHER" id="PTHR19300">
    <property type="entry name" value="BETA-1,4-GALACTOSYLTRANSFERASE"/>
    <property type="match status" value="1"/>
</dbReference>
<keyword evidence="3" id="KW-0732">Signal</keyword>
<dbReference type="SUPFAM" id="SSF53448">
    <property type="entry name" value="Nucleotide-diphospho-sugar transferases"/>
    <property type="match status" value="1"/>
</dbReference>
<feature type="signal peptide" evidence="3">
    <location>
        <begin position="1"/>
        <end position="24"/>
    </location>
</feature>
<dbReference type="Gene3D" id="3.90.550.10">
    <property type="entry name" value="Spore Coat Polysaccharide Biosynthesis Protein SpsA, Chain A"/>
    <property type="match status" value="1"/>
</dbReference>
<reference evidence="5 6" key="1">
    <citation type="submission" date="2017-03" db="EMBL/GenBank/DDBJ databases">
        <title>Genome Survey of Euroglyphus maynei.</title>
        <authorList>
            <person name="Arlian L.G."/>
            <person name="Morgan M.S."/>
            <person name="Rider S.D."/>
        </authorList>
    </citation>
    <scope>NUCLEOTIDE SEQUENCE [LARGE SCALE GENOMIC DNA]</scope>
    <source>
        <strain evidence="5">Arlian Lab</strain>
        <tissue evidence="5">Whole body</tissue>
    </source>
</reference>
<name>A0A1Y3BE80_EURMA</name>
<accession>A0A1Y3BE80</accession>
<feature type="domain" description="Galactosyltransferase C-terminal" evidence="4">
    <location>
        <begin position="97"/>
        <end position="173"/>
    </location>
</feature>
<evidence type="ECO:0000259" key="4">
    <source>
        <dbReference type="Pfam" id="PF02709"/>
    </source>
</evidence>
<sequence>MILFSLFTFAIFWNLLILNKESKCIQSTSSAVVHQTSINSIARQQTRIVDRFRFNRGSLINVGFQLAQNSCTYIAMHDVDLLPLNDQLSYEFPYNGPFHVSSPSLHPNYHYKTYVGGIMLISNEHFKLVNGFSNNYFGWGLEDDEFYARLMEANLKIYRPENIQTNQSNTFAHIHDRNVYKRDTAKLFNQKEVTRKRDRKTGLNTTKFNLLNIYHMSIENIEFRIFNVAIECNVDRTPWCLKQPSSSSSSSIKFKNQLQQQPQLNH</sequence>